<comment type="caution">
    <text evidence="10">The sequence shown here is derived from an EMBL/GenBank/DDBJ whole genome shotgun (WGS) entry which is preliminary data.</text>
</comment>
<keyword evidence="5" id="KW-1003">Cell membrane</keyword>
<dbReference type="AlphaFoldDB" id="A0A3E0GZM4"/>
<keyword evidence="11" id="KW-1185">Reference proteome</keyword>
<organism evidence="10 11">
    <name type="scientific">Kutzneria buriramensis</name>
    <dbReference type="NCBI Taxonomy" id="1045776"/>
    <lineage>
        <taxon>Bacteria</taxon>
        <taxon>Bacillati</taxon>
        <taxon>Actinomycetota</taxon>
        <taxon>Actinomycetes</taxon>
        <taxon>Pseudonocardiales</taxon>
        <taxon>Pseudonocardiaceae</taxon>
        <taxon>Kutzneria</taxon>
    </lineage>
</organism>
<evidence type="ECO:0000256" key="2">
    <source>
        <dbReference type="ARBA" id="ARBA00004533"/>
    </source>
</evidence>
<dbReference type="Proteomes" id="UP000256269">
    <property type="component" value="Unassembled WGS sequence"/>
</dbReference>
<evidence type="ECO:0000256" key="8">
    <source>
        <dbReference type="ARBA" id="ARBA00023136"/>
    </source>
</evidence>
<dbReference type="Gene3D" id="3.40.190.10">
    <property type="entry name" value="Periplasmic binding protein-like II"/>
    <property type="match status" value="2"/>
</dbReference>
<protein>
    <submittedName>
        <fullName evidence="10">NitT/TauT family transport system substrate-binding protein</fullName>
    </submittedName>
</protein>
<dbReference type="PANTHER" id="PTHR30024:SF47">
    <property type="entry name" value="TAURINE-BINDING PERIPLASMIC PROTEIN"/>
    <property type="match status" value="1"/>
</dbReference>
<evidence type="ECO:0000256" key="5">
    <source>
        <dbReference type="ARBA" id="ARBA00022475"/>
    </source>
</evidence>
<name>A0A3E0GZM4_9PSEU</name>
<evidence type="ECO:0000313" key="11">
    <source>
        <dbReference type="Proteomes" id="UP000256269"/>
    </source>
</evidence>
<keyword evidence="7 9" id="KW-0732">Signal</keyword>
<evidence type="ECO:0000256" key="7">
    <source>
        <dbReference type="ARBA" id="ARBA00022729"/>
    </source>
</evidence>
<feature type="chain" id="PRO_5017747125" evidence="9">
    <location>
        <begin position="24"/>
        <end position="345"/>
    </location>
</feature>
<gene>
    <name evidence="10" type="ORF">BCF44_12077</name>
</gene>
<dbReference type="EMBL" id="QUNO01000020">
    <property type="protein sequence ID" value="REH33005.1"/>
    <property type="molecule type" value="Genomic_DNA"/>
</dbReference>
<dbReference type="PROSITE" id="PS51257">
    <property type="entry name" value="PROKAR_LIPOPROTEIN"/>
    <property type="match status" value="1"/>
</dbReference>
<dbReference type="PANTHER" id="PTHR30024">
    <property type="entry name" value="ALIPHATIC SULFONATES-BINDING PROTEIN-RELATED"/>
    <property type="match status" value="1"/>
</dbReference>
<dbReference type="SUPFAM" id="SSF53850">
    <property type="entry name" value="Periplasmic binding protein-like II"/>
    <property type="match status" value="1"/>
</dbReference>
<evidence type="ECO:0000256" key="4">
    <source>
        <dbReference type="ARBA" id="ARBA00022448"/>
    </source>
</evidence>
<dbReference type="Pfam" id="PF13379">
    <property type="entry name" value="NMT1_2"/>
    <property type="match status" value="1"/>
</dbReference>
<dbReference type="GO" id="GO:0005886">
    <property type="term" value="C:plasma membrane"/>
    <property type="evidence" value="ECO:0007669"/>
    <property type="project" value="UniProtKB-SubCell"/>
</dbReference>
<accession>A0A3E0GZM4</accession>
<keyword evidence="6" id="KW-0997">Cell inner membrane</keyword>
<evidence type="ECO:0000256" key="1">
    <source>
        <dbReference type="ARBA" id="ARBA00004418"/>
    </source>
</evidence>
<reference evidence="10 11" key="1">
    <citation type="submission" date="2018-08" db="EMBL/GenBank/DDBJ databases">
        <title>Genomic Encyclopedia of Archaeal and Bacterial Type Strains, Phase II (KMG-II): from individual species to whole genera.</title>
        <authorList>
            <person name="Goeker M."/>
        </authorList>
    </citation>
    <scope>NUCLEOTIDE SEQUENCE [LARGE SCALE GENOMIC DNA]</scope>
    <source>
        <strain evidence="10 11">DSM 45791</strain>
    </source>
</reference>
<feature type="signal peptide" evidence="9">
    <location>
        <begin position="1"/>
        <end position="23"/>
    </location>
</feature>
<evidence type="ECO:0000256" key="9">
    <source>
        <dbReference type="SAM" id="SignalP"/>
    </source>
</evidence>
<keyword evidence="4" id="KW-0813">Transport</keyword>
<proteinExistence type="inferred from homology"/>
<evidence type="ECO:0000256" key="6">
    <source>
        <dbReference type="ARBA" id="ARBA00022519"/>
    </source>
</evidence>
<sequence length="345" mass="36139">MVAVRRLLPVAAAALLLAGCSSAASSENRLRLGYLGNLTHVTPIIGVANGFFARALGSTPLTTQVFNAGPAEMTALLGNQLDAAYVGPSSALNGYVKSHGEALKIVAGATMGGAELVVRSTIGSPADLKGKTLATPQLGNTQDVALRYWLSQHGLRTTTDGGGDVSIRPQDNATTLDQFHAGKIDGAWLPEPWASRMVVEGGAKMLVDERHLWPDARFPSTDLVVSTTFLRDHPDIVRRLIDGELATNDWIDANAAQAQKTANTELKRLSGAALTDAEIIRAWGEQQVTDDPLASTVGVQADHAVSVGLMSATDLRGIVDTGPLNAELAAKKRPAVDDAGLGAKQ</sequence>
<dbReference type="GO" id="GO:0042597">
    <property type="term" value="C:periplasmic space"/>
    <property type="evidence" value="ECO:0007669"/>
    <property type="project" value="UniProtKB-SubCell"/>
</dbReference>
<evidence type="ECO:0000256" key="3">
    <source>
        <dbReference type="ARBA" id="ARBA00010742"/>
    </source>
</evidence>
<comment type="similarity">
    <text evidence="3">Belongs to the bacterial solute-binding protein SsuA/TauA family.</text>
</comment>
<dbReference type="CDD" id="cd13553">
    <property type="entry name" value="PBP2_NrtA_CpmA_like"/>
    <property type="match status" value="1"/>
</dbReference>
<evidence type="ECO:0000313" key="10">
    <source>
        <dbReference type="EMBL" id="REH33005.1"/>
    </source>
</evidence>
<dbReference type="InterPro" id="IPR044527">
    <property type="entry name" value="NrtA/CpmA_ABC-bd_dom"/>
</dbReference>
<keyword evidence="8" id="KW-0472">Membrane</keyword>
<comment type="subcellular location">
    <subcellularLocation>
        <location evidence="2">Cell inner membrane</location>
    </subcellularLocation>
    <subcellularLocation>
        <location evidence="1">Periplasm</location>
    </subcellularLocation>
</comment>